<dbReference type="PANTHER" id="PTHR42810">
    <property type="entry name" value="PURINE PERMEASE C1399.01C-RELATED"/>
    <property type="match status" value="1"/>
</dbReference>
<proteinExistence type="inferred from homology"/>
<organism evidence="9 10">
    <name type="scientific">[Myrmecia] bisecta</name>
    <dbReference type="NCBI Taxonomy" id="41462"/>
    <lineage>
        <taxon>Eukaryota</taxon>
        <taxon>Viridiplantae</taxon>
        <taxon>Chlorophyta</taxon>
        <taxon>core chlorophytes</taxon>
        <taxon>Trebouxiophyceae</taxon>
        <taxon>Trebouxiales</taxon>
        <taxon>Trebouxiaceae</taxon>
        <taxon>Myrmecia</taxon>
    </lineage>
</organism>
<comment type="similarity">
    <text evidence="2">Belongs to the nucleobase:cation symporter-2 (NCS2) (TC 2.A.40) family.</text>
</comment>
<evidence type="ECO:0000256" key="8">
    <source>
        <dbReference type="SAM" id="Phobius"/>
    </source>
</evidence>
<keyword evidence="10" id="KW-1185">Reference proteome</keyword>
<feature type="transmembrane region" description="Helical" evidence="8">
    <location>
        <begin position="154"/>
        <end position="175"/>
    </location>
</feature>
<feature type="transmembrane region" description="Helical" evidence="8">
    <location>
        <begin position="523"/>
        <end position="546"/>
    </location>
</feature>
<dbReference type="AlphaFoldDB" id="A0AAW1P8W1"/>
<comment type="subcellular location">
    <subcellularLocation>
        <location evidence="1">Membrane</location>
        <topology evidence="1">Multi-pass membrane protein</topology>
    </subcellularLocation>
</comment>
<dbReference type="NCBIfam" id="TIGR00801">
    <property type="entry name" value="ncs2"/>
    <property type="match status" value="1"/>
</dbReference>
<feature type="transmembrane region" description="Helical" evidence="8">
    <location>
        <begin position="267"/>
        <end position="285"/>
    </location>
</feature>
<dbReference type="GO" id="GO:0005886">
    <property type="term" value="C:plasma membrane"/>
    <property type="evidence" value="ECO:0007669"/>
    <property type="project" value="TreeGrafter"/>
</dbReference>
<gene>
    <name evidence="9" type="ORF">WJX72_004800</name>
</gene>
<dbReference type="Pfam" id="PF00860">
    <property type="entry name" value="Xan_ur_permease"/>
    <property type="match status" value="2"/>
</dbReference>
<keyword evidence="3" id="KW-0813">Transport</keyword>
<evidence type="ECO:0000256" key="5">
    <source>
        <dbReference type="ARBA" id="ARBA00022989"/>
    </source>
</evidence>
<protein>
    <submittedName>
        <fullName evidence="9">Uncharacterized protein</fullName>
    </submittedName>
</protein>
<feature type="transmembrane region" description="Helical" evidence="8">
    <location>
        <begin position="292"/>
        <end position="315"/>
    </location>
</feature>
<dbReference type="InterPro" id="IPR006042">
    <property type="entry name" value="Xan_ur_permease"/>
</dbReference>
<keyword evidence="5 8" id="KW-1133">Transmembrane helix</keyword>
<feature type="transmembrane region" description="Helical" evidence="8">
    <location>
        <begin position="420"/>
        <end position="439"/>
    </location>
</feature>
<evidence type="ECO:0000256" key="2">
    <source>
        <dbReference type="ARBA" id="ARBA00008821"/>
    </source>
</evidence>
<feature type="transmembrane region" description="Helical" evidence="8">
    <location>
        <begin position="187"/>
        <end position="205"/>
    </location>
</feature>
<sequence>MVNSKFSPRKIKSLVIGDYDYKLLCTPQWPYCQKKKRAPPPWFSLHAVLPFLVAALMGLQHALPMTGSIIVPALLIGRLSNDTATTQYLIAASLIVGGIGTILHVAQFKIPLTNGRFYYGSGLISVMGVAFTFVPTSLQAMSDMLAEGMPFDVAYGKLLGTAAICTWVTVVLSFFSPRMLNKLFPKPIIGVVMFLVGAVLLSSGFKQWGGGSDCGSSYQGLPAEPIPCQVPSGPNGTYVPGECYAKQVIPLCNTNGQVELPYGSPEYIGLGCVLFLCVIFFEIFGSPFVRNASVFLSLMVAYLVAGTVTTGGLKYVTTAQFNNSKNFQFLWLKTFPLGVYAPAILPFFVAFLVKAAESVGDMTATEELSRVPIEGPEHNRRIQGGLLAVGIHSFFASMATVLPNVIFVENNGVLALTNCASLYAGYFAGAWIILMGIIGKLSAFFAAIPDAALGSLATFIFASICVSGIKLMSIDPITRRVRIILTMSLAVGLGVTIVPQWATANLWPIYPTTSTGMKTLRNSCLLVLRSGFSIGYLIAIVLHAILPDEDDNAAVDLGGNRGKPQAEPRDDSAHNDLPVYKVDPADVAPSKAIAMAREV</sequence>
<keyword evidence="4 8" id="KW-0812">Transmembrane</keyword>
<evidence type="ECO:0000256" key="6">
    <source>
        <dbReference type="ARBA" id="ARBA00023136"/>
    </source>
</evidence>
<feature type="compositionally biased region" description="Basic and acidic residues" evidence="7">
    <location>
        <begin position="564"/>
        <end position="574"/>
    </location>
</feature>
<dbReference type="Proteomes" id="UP001489004">
    <property type="component" value="Unassembled WGS sequence"/>
</dbReference>
<keyword evidence="6 8" id="KW-0472">Membrane</keyword>
<dbReference type="PANTHER" id="PTHR42810:SF2">
    <property type="entry name" value="PURINE PERMEASE C1399.01C-RELATED"/>
    <property type="match status" value="1"/>
</dbReference>
<evidence type="ECO:0000256" key="7">
    <source>
        <dbReference type="SAM" id="MobiDB-lite"/>
    </source>
</evidence>
<feature type="transmembrane region" description="Helical" evidence="8">
    <location>
        <begin position="386"/>
        <end position="408"/>
    </location>
</feature>
<feature type="transmembrane region" description="Helical" evidence="8">
    <location>
        <begin position="481"/>
        <end position="502"/>
    </location>
</feature>
<feature type="transmembrane region" description="Helical" evidence="8">
    <location>
        <begin position="88"/>
        <end position="105"/>
    </location>
</feature>
<evidence type="ECO:0000256" key="3">
    <source>
        <dbReference type="ARBA" id="ARBA00022448"/>
    </source>
</evidence>
<dbReference type="InterPro" id="IPR006043">
    <property type="entry name" value="NCS2"/>
</dbReference>
<feature type="transmembrane region" description="Helical" evidence="8">
    <location>
        <begin position="43"/>
        <end position="76"/>
    </location>
</feature>
<feature type="transmembrane region" description="Helical" evidence="8">
    <location>
        <begin position="117"/>
        <end position="134"/>
    </location>
</feature>
<feature type="region of interest" description="Disordered" evidence="7">
    <location>
        <begin position="556"/>
        <end position="579"/>
    </location>
</feature>
<feature type="transmembrane region" description="Helical" evidence="8">
    <location>
        <begin position="451"/>
        <end position="469"/>
    </location>
</feature>
<feature type="transmembrane region" description="Helical" evidence="8">
    <location>
        <begin position="335"/>
        <end position="353"/>
    </location>
</feature>
<reference evidence="9 10" key="1">
    <citation type="journal article" date="2024" name="Nat. Commun.">
        <title>Phylogenomics reveals the evolutionary origins of lichenization in chlorophyte algae.</title>
        <authorList>
            <person name="Puginier C."/>
            <person name="Libourel C."/>
            <person name="Otte J."/>
            <person name="Skaloud P."/>
            <person name="Haon M."/>
            <person name="Grisel S."/>
            <person name="Petersen M."/>
            <person name="Berrin J.G."/>
            <person name="Delaux P.M."/>
            <person name="Dal Grande F."/>
            <person name="Keller J."/>
        </authorList>
    </citation>
    <scope>NUCLEOTIDE SEQUENCE [LARGE SCALE GENOMIC DNA]</scope>
    <source>
        <strain evidence="9 10">SAG 2043</strain>
    </source>
</reference>
<evidence type="ECO:0000313" key="10">
    <source>
        <dbReference type="Proteomes" id="UP001489004"/>
    </source>
</evidence>
<name>A0AAW1P8W1_9CHLO</name>
<accession>A0AAW1P8W1</accession>
<evidence type="ECO:0000313" key="9">
    <source>
        <dbReference type="EMBL" id="KAK9806190.1"/>
    </source>
</evidence>
<dbReference type="GO" id="GO:0042907">
    <property type="term" value="F:xanthine transmembrane transporter activity"/>
    <property type="evidence" value="ECO:0007669"/>
    <property type="project" value="TreeGrafter"/>
</dbReference>
<comment type="caution">
    <text evidence="9">The sequence shown here is derived from an EMBL/GenBank/DDBJ whole genome shotgun (WGS) entry which is preliminary data.</text>
</comment>
<dbReference type="EMBL" id="JALJOR010000014">
    <property type="protein sequence ID" value="KAK9806190.1"/>
    <property type="molecule type" value="Genomic_DNA"/>
</dbReference>
<evidence type="ECO:0000256" key="1">
    <source>
        <dbReference type="ARBA" id="ARBA00004141"/>
    </source>
</evidence>
<evidence type="ECO:0000256" key="4">
    <source>
        <dbReference type="ARBA" id="ARBA00022692"/>
    </source>
</evidence>